<evidence type="ECO:0000313" key="1">
    <source>
        <dbReference type="EMBL" id="NTS66822.1"/>
    </source>
</evidence>
<dbReference type="EMBL" id="JABULH010000018">
    <property type="protein sequence ID" value="NTS66822.1"/>
    <property type="molecule type" value="Genomic_DNA"/>
</dbReference>
<dbReference type="RefSeq" id="WP_174195302.1">
    <property type="nucleotide sequence ID" value="NZ_JABULH010000018.1"/>
</dbReference>
<evidence type="ECO:0000313" key="2">
    <source>
        <dbReference type="Proteomes" id="UP000621447"/>
    </source>
</evidence>
<keyword evidence="2" id="KW-1185">Reference proteome</keyword>
<accession>A0ABX2JV02</accession>
<sequence>MNSTQIAHIRAHLAGVAKLLLGDKMMKPTLSIIAGEPLDAAGRLKLAEMGAETGIDIVHLPFAIDADGMPVMTGINIVLPRDLFCFIQSDCRLSLIPGQARAVIMPRDEVRGHFRILPGEIVQVASKPKALASGVDCAARRLANLVRDGVAVDKQVVLHEWC</sequence>
<dbReference type="Proteomes" id="UP000621447">
    <property type="component" value="Unassembled WGS sequence"/>
</dbReference>
<name>A0ABX2JV02_9SPHN</name>
<gene>
    <name evidence="1" type="ORF">HRV97_16910</name>
</gene>
<protein>
    <submittedName>
        <fullName evidence="1">Uncharacterized protein</fullName>
    </submittedName>
</protein>
<organism evidence="1 2">
    <name type="scientific">Sphingomonas hominis</name>
    <dbReference type="NCBI Taxonomy" id="2741495"/>
    <lineage>
        <taxon>Bacteria</taxon>
        <taxon>Pseudomonadati</taxon>
        <taxon>Pseudomonadota</taxon>
        <taxon>Alphaproteobacteria</taxon>
        <taxon>Sphingomonadales</taxon>
        <taxon>Sphingomonadaceae</taxon>
        <taxon>Sphingomonas</taxon>
    </lineage>
</organism>
<proteinExistence type="predicted"/>
<reference evidence="1 2" key="1">
    <citation type="submission" date="2020-06" db="EMBL/GenBank/DDBJ databases">
        <title>Sphingomonas hominis sp. nov., a member of the Sphingomonas, isolated from the hair of a 22-year-old girl.</title>
        <authorList>
            <person name="Zhang D.-F."/>
            <person name="Cui X.-W."/>
        </authorList>
    </citation>
    <scope>NUCLEOTIDE SEQUENCE [LARGE SCALE GENOMIC DNA]</scope>
    <source>
        <strain evidence="1 2">HHU CXW</strain>
    </source>
</reference>
<comment type="caution">
    <text evidence="1">The sequence shown here is derived from an EMBL/GenBank/DDBJ whole genome shotgun (WGS) entry which is preliminary data.</text>
</comment>